<dbReference type="EMBL" id="CP001742">
    <property type="protein sequence ID" value="ADL18865.1"/>
    <property type="molecule type" value="Genomic_DNA"/>
</dbReference>
<keyword evidence="12" id="KW-1185">Reference proteome</keyword>
<comment type="similarity">
    <text evidence="2 9">Belongs to the class-II aminoacyl-tRNA synthetase family. Type 2 subfamily.</text>
</comment>
<comment type="cofactor">
    <cofactor evidence="9">
        <name>Mg(2+)</name>
        <dbReference type="ChEBI" id="CHEBI:18420"/>
    </cofactor>
    <text evidence="9">Binds 3 Mg(2+) cations per subunit. The strongest magnesium site (Mg1) is bound to the beta- and gamma-phosphates of ATP and four water molecules complete its coordination sphere.</text>
</comment>
<keyword evidence="9" id="KW-0479">Metal-binding</keyword>
<accession>D9Q0M7</accession>
<dbReference type="Gene3D" id="3.30.930.10">
    <property type="entry name" value="Bira Bifunctional Protein, Domain 2"/>
    <property type="match status" value="1"/>
</dbReference>
<dbReference type="InterPro" id="IPR004523">
    <property type="entry name" value="Asp-tRNA_synthase_2"/>
</dbReference>
<dbReference type="CDD" id="cd00776">
    <property type="entry name" value="AsxRS_core"/>
    <property type="match status" value="1"/>
</dbReference>
<reference evidence="11 12" key="1">
    <citation type="journal article" date="2010" name="Appl. Environ. Microbiol.">
        <title>The genome sequence of the crenarchaeon Acidilobus saccharovorans supports a new order, Acidilobales, and suggests an important ecological role in terrestrial acidic hot springs.</title>
        <authorList>
            <person name="Mardanov A.V."/>
            <person name="Svetlitchnyi V.A."/>
            <person name="Beletsky A.V."/>
            <person name="Prokofeva M.I."/>
            <person name="Bonch-Osmolovskaya E.A."/>
            <person name="Ravin N.V."/>
            <person name="Skryabin K.G."/>
        </authorList>
    </citation>
    <scope>NUCLEOTIDE SEQUENCE [LARGE SCALE GENOMIC DNA]</scope>
    <source>
        <strain evidence="12">DSM 16705 / JCM 18335 / VKM B-2471 / 345-15</strain>
    </source>
</reference>
<dbReference type="InterPro" id="IPR002312">
    <property type="entry name" value="Asp/Asn-tRNA-synth_IIb"/>
</dbReference>
<dbReference type="eggNOG" id="arCOG00406">
    <property type="taxonomic scope" value="Archaea"/>
</dbReference>
<dbReference type="SUPFAM" id="SSF50249">
    <property type="entry name" value="Nucleic acid-binding proteins"/>
    <property type="match status" value="1"/>
</dbReference>
<dbReference type="NCBIfam" id="NF003483">
    <property type="entry name" value="PRK05159.1"/>
    <property type="match status" value="1"/>
</dbReference>
<dbReference type="Proteomes" id="UP000000346">
    <property type="component" value="Chromosome"/>
</dbReference>
<dbReference type="Pfam" id="PF01336">
    <property type="entry name" value="tRNA_anti-codon"/>
    <property type="match status" value="1"/>
</dbReference>
<dbReference type="HOGENOM" id="CLU_004553_2_1_2"/>
<name>D9Q0M7_ACIS3</name>
<evidence type="ECO:0000256" key="4">
    <source>
        <dbReference type="ARBA" id="ARBA00022598"/>
    </source>
</evidence>
<keyword evidence="8 9" id="KW-0030">Aminoacyl-tRNA synthetase</keyword>
<dbReference type="NCBIfam" id="TIGR00458">
    <property type="entry name" value="aspS_nondisc"/>
    <property type="match status" value="1"/>
</dbReference>
<feature type="binding site" evidence="9">
    <location>
        <position position="394"/>
    </location>
    <ligand>
        <name>L-aspartate</name>
        <dbReference type="ChEBI" id="CHEBI:29991"/>
    </ligand>
</feature>
<dbReference type="FunCoup" id="D9Q0M7">
    <property type="interactions" value="241"/>
</dbReference>
<dbReference type="InterPro" id="IPR045864">
    <property type="entry name" value="aa-tRNA-synth_II/BPL/LPL"/>
</dbReference>
<evidence type="ECO:0000256" key="8">
    <source>
        <dbReference type="ARBA" id="ARBA00023146"/>
    </source>
</evidence>
<keyword evidence="5 9" id="KW-0547">Nucleotide-binding</keyword>
<dbReference type="KEGG" id="asc:ASAC_0458"/>
<dbReference type="InterPro" id="IPR004364">
    <property type="entry name" value="Aa-tRNA-synt_II"/>
</dbReference>
<evidence type="ECO:0000256" key="3">
    <source>
        <dbReference type="ARBA" id="ARBA00022490"/>
    </source>
</evidence>
<dbReference type="PANTHER" id="PTHR43450">
    <property type="entry name" value="ASPARTYL-TRNA SYNTHETASE"/>
    <property type="match status" value="1"/>
</dbReference>
<feature type="binding site" evidence="9">
    <location>
        <position position="387"/>
    </location>
    <ligand>
        <name>Mg(2+)</name>
        <dbReference type="ChEBI" id="CHEBI:18420"/>
        <label>2</label>
    </ligand>
</feature>
<dbReference type="SUPFAM" id="SSF55681">
    <property type="entry name" value="Class II aaRS and biotin synthetases"/>
    <property type="match status" value="1"/>
</dbReference>
<dbReference type="STRING" id="666510.ASAC_0458"/>
<evidence type="ECO:0000256" key="9">
    <source>
        <dbReference type="HAMAP-Rule" id="MF_02075"/>
    </source>
</evidence>
<feature type="binding site" evidence="9">
    <location>
        <position position="390"/>
    </location>
    <ligand>
        <name>Mg(2+)</name>
        <dbReference type="ChEBI" id="CHEBI:18420"/>
        <label>2</label>
    </ligand>
</feature>
<feature type="binding site" evidence="9">
    <location>
        <begin position="246"/>
        <end position="248"/>
    </location>
    <ligand>
        <name>ATP</name>
        <dbReference type="ChEBI" id="CHEBI:30616"/>
    </ligand>
</feature>
<dbReference type="InterPro" id="IPR006195">
    <property type="entry name" value="aa-tRNA-synth_II"/>
</dbReference>
<dbReference type="PRINTS" id="PR01042">
    <property type="entry name" value="TRNASYNTHASP"/>
</dbReference>
<comment type="subcellular location">
    <subcellularLocation>
        <location evidence="1 9">Cytoplasm</location>
    </subcellularLocation>
</comment>
<evidence type="ECO:0000256" key="1">
    <source>
        <dbReference type="ARBA" id="ARBA00004496"/>
    </source>
</evidence>
<evidence type="ECO:0000256" key="6">
    <source>
        <dbReference type="ARBA" id="ARBA00022840"/>
    </source>
</evidence>
<evidence type="ECO:0000313" key="11">
    <source>
        <dbReference type="EMBL" id="ADL18865.1"/>
    </source>
</evidence>
<keyword evidence="6 9" id="KW-0067">ATP-binding</keyword>
<evidence type="ECO:0000256" key="7">
    <source>
        <dbReference type="ARBA" id="ARBA00022917"/>
    </source>
</evidence>
<dbReference type="HAMAP" id="MF_02075">
    <property type="entry name" value="Asp_tRNA_synth_type2"/>
    <property type="match status" value="1"/>
</dbReference>
<dbReference type="InParanoid" id="D9Q0M7"/>
<gene>
    <name evidence="9" type="primary">aspS</name>
    <name evidence="11" type="ordered locus">ASAC_0458</name>
</gene>
<feature type="binding site" evidence="9">
    <location>
        <position position="387"/>
    </location>
    <ligand>
        <name>Mg(2+)</name>
        <dbReference type="ChEBI" id="CHEBI:18420"/>
        <label>3</label>
    </ligand>
</feature>
<dbReference type="Pfam" id="PF00152">
    <property type="entry name" value="tRNA-synt_2"/>
    <property type="match status" value="1"/>
</dbReference>
<dbReference type="EC" id="6.1.1.12" evidence="9"/>
<evidence type="ECO:0000256" key="5">
    <source>
        <dbReference type="ARBA" id="ARBA00022741"/>
    </source>
</evidence>
<feature type="binding site" evidence="9">
    <location>
        <begin position="238"/>
        <end position="240"/>
    </location>
    <ligand>
        <name>ATP</name>
        <dbReference type="ChEBI" id="CHEBI:30616"/>
    </ligand>
</feature>
<evidence type="ECO:0000256" key="2">
    <source>
        <dbReference type="ARBA" id="ARBA00005312"/>
    </source>
</evidence>
<keyword evidence="3 9" id="KW-0963">Cytoplasm</keyword>
<protein>
    <recommendedName>
        <fullName evidence="9">Aspartate--tRNA ligase</fullName>
        <ecNumber evidence="9">6.1.1.12</ecNumber>
    </recommendedName>
    <alternativeName>
        <fullName evidence="9">Aspartyl-tRNA synthetase</fullName>
        <shortName evidence="9">AspRS</shortName>
    </alternativeName>
</protein>
<dbReference type="Gene3D" id="2.40.50.140">
    <property type="entry name" value="Nucleic acid-binding proteins"/>
    <property type="match status" value="1"/>
</dbReference>
<evidence type="ECO:0000259" key="10">
    <source>
        <dbReference type="PROSITE" id="PS50862"/>
    </source>
</evidence>
<dbReference type="AlphaFoldDB" id="D9Q0M7"/>
<comment type="catalytic activity">
    <reaction evidence="9">
        <text>tRNA(Asp) + L-aspartate + ATP = L-aspartyl-tRNA(Asp) + AMP + diphosphate</text>
        <dbReference type="Rhea" id="RHEA:19649"/>
        <dbReference type="Rhea" id="RHEA-COMP:9660"/>
        <dbReference type="Rhea" id="RHEA-COMP:9678"/>
        <dbReference type="ChEBI" id="CHEBI:29991"/>
        <dbReference type="ChEBI" id="CHEBI:30616"/>
        <dbReference type="ChEBI" id="CHEBI:33019"/>
        <dbReference type="ChEBI" id="CHEBI:78442"/>
        <dbReference type="ChEBI" id="CHEBI:78516"/>
        <dbReference type="ChEBI" id="CHEBI:456215"/>
        <dbReference type="EC" id="6.1.1.12"/>
    </reaction>
</comment>
<keyword evidence="9" id="KW-0460">Magnesium</keyword>
<feature type="binding site" evidence="9">
    <location>
        <position position="387"/>
    </location>
    <ligand>
        <name>ATP</name>
        <dbReference type="ChEBI" id="CHEBI:30616"/>
    </ligand>
</feature>
<dbReference type="InterPro" id="IPR004365">
    <property type="entry name" value="NA-bd_OB_tRNA"/>
</dbReference>
<dbReference type="GO" id="GO:0017101">
    <property type="term" value="C:aminoacyl-tRNA synthetase multienzyme complex"/>
    <property type="evidence" value="ECO:0007669"/>
    <property type="project" value="TreeGrafter"/>
</dbReference>
<proteinExistence type="inferred from homology"/>
<evidence type="ECO:0000313" key="12">
    <source>
        <dbReference type="Proteomes" id="UP000000346"/>
    </source>
</evidence>
<feature type="domain" description="Aminoacyl-transfer RNA synthetases class-II family profile" evidence="10">
    <location>
        <begin position="171"/>
        <end position="464"/>
    </location>
</feature>
<dbReference type="GO" id="GO:0003723">
    <property type="term" value="F:RNA binding"/>
    <property type="evidence" value="ECO:0007669"/>
    <property type="project" value="TreeGrafter"/>
</dbReference>
<comment type="caution">
    <text evidence="9">Lacks conserved residue(s) required for the propagation of feature annotation.</text>
</comment>
<dbReference type="PANTHER" id="PTHR43450:SF1">
    <property type="entry name" value="ASPARTATE--TRNA LIGASE, CYTOPLASMIC"/>
    <property type="match status" value="1"/>
</dbReference>
<dbReference type="GO" id="GO:0005829">
    <property type="term" value="C:cytosol"/>
    <property type="evidence" value="ECO:0007669"/>
    <property type="project" value="TreeGrafter"/>
</dbReference>
<dbReference type="GO" id="GO:0006422">
    <property type="term" value="P:aspartyl-tRNA aminoacylation"/>
    <property type="evidence" value="ECO:0007669"/>
    <property type="project" value="UniProtKB-UniRule"/>
</dbReference>
<comment type="function">
    <text evidence="9">Catalyzes the attachment of L-aspartate to tRNA(Asp) in a two-step reaction: L-aspartate is first activated by ATP to form Asp-AMP and then transferred to the acceptor end of tRNA(Asp).</text>
</comment>
<feature type="region of interest" description="Aspartate" evidence="9">
    <location>
        <begin position="216"/>
        <end position="219"/>
    </location>
</feature>
<keyword evidence="7 9" id="KW-0648">Protein biosynthesis</keyword>
<dbReference type="GO" id="GO:0000287">
    <property type="term" value="F:magnesium ion binding"/>
    <property type="evidence" value="ECO:0007669"/>
    <property type="project" value="UniProtKB-UniRule"/>
</dbReference>
<dbReference type="GO" id="GO:0004815">
    <property type="term" value="F:aspartate-tRNA ligase activity"/>
    <property type="evidence" value="ECO:0007669"/>
    <property type="project" value="UniProtKB-UniRule"/>
</dbReference>
<sequence length="464" mass="53265">MQNVWSLSSLKICSPACDAGASVLKDSFISQVYDRANSLLGQKIRVCGWVDNIRDLGGVRFVLLRDRSGVLQVVIKKGVTPETAIETSKELVKETVACFEGTLVESKSKLKYELQASGIQVLSKPVEPIPLEPATSTEAQLNVRLDYRWLDVRNLKVSAIFQFESWVANKFREFFRQNGFVEVFTPKIVAAGTEGGAEVFPVIYFGREAYLAQSPQFYKQMAVIAGLERVFEVGPVFRAEAHHTVKHLTEFHGLDIEMGFIEGPEDVMNMLESFFRYLAKEAEIDDSIETVRNYFDLALRVPSKVPRITIREAYEVLKERYNHQLPYMEDLDPQAERELGDYALKEYDSDFIFVTEYPWKVRPFYTMRKPQEPEWTLGFDLLFRGLEIATGSQREHRYDQLLANLRDKGLNPERFQFYLNFFKYGAPPHGGAGLGLERIVKQFLNLDNVREARLLPRDPERLTP</sequence>
<dbReference type="InterPro" id="IPR012340">
    <property type="entry name" value="NA-bd_OB-fold"/>
</dbReference>
<keyword evidence="4 9" id="KW-0436">Ligase</keyword>
<comment type="subunit">
    <text evidence="9">Homodimer.</text>
</comment>
<feature type="binding site" evidence="9">
    <location>
        <position position="390"/>
    </location>
    <ligand>
        <name>L-aspartate</name>
        <dbReference type="ChEBI" id="CHEBI:29991"/>
    </ligand>
</feature>
<feature type="binding site" evidence="9">
    <location>
        <position position="194"/>
    </location>
    <ligand>
        <name>L-aspartate</name>
        <dbReference type="ChEBI" id="CHEBI:29991"/>
    </ligand>
</feature>
<dbReference type="FunFam" id="3.30.930.10:FF:000038">
    <property type="entry name" value="Aspartate--tRNA ligase"/>
    <property type="match status" value="1"/>
</dbReference>
<feature type="binding site" evidence="9">
    <location>
        <position position="238"/>
    </location>
    <ligand>
        <name>L-aspartate</name>
        <dbReference type="ChEBI" id="CHEBI:29991"/>
    </ligand>
</feature>
<feature type="binding site" evidence="9">
    <location>
        <begin position="435"/>
        <end position="438"/>
    </location>
    <ligand>
        <name>ATP</name>
        <dbReference type="ChEBI" id="CHEBI:30616"/>
    </ligand>
</feature>
<dbReference type="GO" id="GO:0005524">
    <property type="term" value="F:ATP binding"/>
    <property type="evidence" value="ECO:0007669"/>
    <property type="project" value="UniProtKB-UniRule"/>
</dbReference>
<dbReference type="PROSITE" id="PS50862">
    <property type="entry name" value="AA_TRNA_LIGASE_II"/>
    <property type="match status" value="1"/>
</dbReference>
<organism evidence="11 12">
    <name type="scientific">Acidilobus saccharovorans (strain DSM 16705 / JCM 18335 / VKM B-2471 / 345-15)</name>
    <dbReference type="NCBI Taxonomy" id="666510"/>
    <lineage>
        <taxon>Archaea</taxon>
        <taxon>Thermoproteota</taxon>
        <taxon>Thermoprotei</taxon>
        <taxon>Acidilobales</taxon>
        <taxon>Acidilobaceae</taxon>
        <taxon>Acidilobus</taxon>
    </lineage>
</organism>